<comment type="caution">
    <text evidence="3">The sequence shown here is derived from an EMBL/GenBank/DDBJ whole genome shotgun (WGS) entry which is preliminary data.</text>
</comment>
<sequence>MLPHHFEFDPEDPPEYLPLRACSLIGDNRTAALVGADGNIAWGCFPNFDSPSVFAALLDPAAGTFRIRPARRYLAHQRYEAETNILVTEMSTSAGVIRIRDFMSVAPGRKLPTAELHRVVEGVTGEVEMELCFAPAFDYGQSKSEFQITQNGVLARFDGKRASLSTRVPLSVENEQVIARFLLCAGQDEVFVFDWNAPGVLPVEGYRSVRRLHEARHYWIRWVERFQYSGRYRESAVRSLLALKLLCYEPTGAIVAAPTASLPEWIGGSRNWDYRYSWVRDSSFILCALFRSGFVEEGSAYIDWLLSQILDSGTGHLRILYGIRGEDPPETELPLRGYRDSRPVRVGNGAADQFQLDIYGSLIDAAYQYDLYGGSLTAAEWAMLREIIETVRDRWRLPDQGIWEARNEPKHYTYSKLWAWTALDRGVRLARRLRVPAPIERWQEEAISIRAEVLERSWNAELGAFTATYDSADLDAAVLVMPVIGFLPPDDPRFESTTAAVLHHLKAGPYPLVYRYLAEDGINEKEGAFLLPSFWIAQNHALAGNIPKARETLEALMRIASPTGLFGEEHDAETGDILGNYPQGFSHLGLLQAALEIEKATLKQQEELF</sequence>
<proteinExistence type="predicted"/>
<dbReference type="GO" id="GO:0005975">
    <property type="term" value="P:carbohydrate metabolic process"/>
    <property type="evidence" value="ECO:0007669"/>
    <property type="project" value="InterPro"/>
</dbReference>
<feature type="domain" description="GH15-like" evidence="1">
    <location>
        <begin position="230"/>
        <end position="594"/>
    </location>
</feature>
<dbReference type="EMBL" id="WBUI01000031">
    <property type="protein sequence ID" value="KAB2929418.1"/>
    <property type="molecule type" value="Genomic_DNA"/>
</dbReference>
<dbReference type="Pfam" id="PF00723">
    <property type="entry name" value="Glyco_hydro_15"/>
    <property type="match status" value="1"/>
</dbReference>
<dbReference type="InterPro" id="IPR012341">
    <property type="entry name" value="6hp_glycosidase-like_sf"/>
</dbReference>
<dbReference type="Pfam" id="PF19291">
    <property type="entry name" value="TREH_N"/>
    <property type="match status" value="1"/>
</dbReference>
<reference evidence="3 4" key="1">
    <citation type="submission" date="2019-10" db="EMBL/GenBank/DDBJ databases">
        <title>Extracellular Electron Transfer in a Candidatus Methanoperedens spp. Enrichment Culture.</title>
        <authorList>
            <person name="Berger S."/>
            <person name="Rangel Shaw D."/>
            <person name="Berben T."/>
            <person name="In 'T Zandt M."/>
            <person name="Frank J."/>
            <person name="Reimann J."/>
            <person name="Jetten M.S.M."/>
            <person name="Welte C.U."/>
        </authorList>
    </citation>
    <scope>NUCLEOTIDE SEQUENCE [LARGE SCALE GENOMIC DNA]</scope>
    <source>
        <strain evidence="3">SB12</strain>
    </source>
</reference>
<dbReference type="SUPFAM" id="SSF48208">
    <property type="entry name" value="Six-hairpin glycosidases"/>
    <property type="match status" value="1"/>
</dbReference>
<evidence type="ECO:0000259" key="2">
    <source>
        <dbReference type="Pfam" id="PF19291"/>
    </source>
</evidence>
<dbReference type="InterPro" id="IPR008928">
    <property type="entry name" value="6-hairpin_glycosidase_sf"/>
</dbReference>
<gene>
    <name evidence="3" type="ORF">F9K24_19775</name>
</gene>
<protein>
    <submittedName>
        <fullName evidence="3">Glycoside hydrolase family 15 protein</fullName>
    </submittedName>
</protein>
<dbReference type="Gene3D" id="1.50.10.10">
    <property type="match status" value="1"/>
</dbReference>
<feature type="domain" description="Trehalase-like N-terminal" evidence="2">
    <location>
        <begin position="18"/>
        <end position="154"/>
    </location>
</feature>
<dbReference type="PANTHER" id="PTHR31616:SF0">
    <property type="entry name" value="GLUCAN 1,4-ALPHA-GLUCOSIDASE"/>
    <property type="match status" value="1"/>
</dbReference>
<dbReference type="PANTHER" id="PTHR31616">
    <property type="entry name" value="TREHALASE"/>
    <property type="match status" value="1"/>
</dbReference>
<dbReference type="GO" id="GO:0004553">
    <property type="term" value="F:hydrolase activity, hydrolyzing O-glycosyl compounds"/>
    <property type="evidence" value="ECO:0007669"/>
    <property type="project" value="UniProtKB-ARBA"/>
</dbReference>
<evidence type="ECO:0000313" key="4">
    <source>
        <dbReference type="Proteomes" id="UP000460298"/>
    </source>
</evidence>
<keyword evidence="3" id="KW-0378">Hydrolase</keyword>
<evidence type="ECO:0000313" key="3">
    <source>
        <dbReference type="EMBL" id="KAB2929418.1"/>
    </source>
</evidence>
<organism evidence="3 4">
    <name type="scientific">Leptonema illini</name>
    <dbReference type="NCBI Taxonomy" id="183"/>
    <lineage>
        <taxon>Bacteria</taxon>
        <taxon>Pseudomonadati</taxon>
        <taxon>Spirochaetota</taxon>
        <taxon>Spirochaetia</taxon>
        <taxon>Leptospirales</taxon>
        <taxon>Leptospiraceae</taxon>
        <taxon>Leptonema</taxon>
    </lineage>
</organism>
<evidence type="ECO:0000259" key="1">
    <source>
        <dbReference type="Pfam" id="PF00723"/>
    </source>
</evidence>
<dbReference type="Proteomes" id="UP000460298">
    <property type="component" value="Unassembled WGS sequence"/>
</dbReference>
<dbReference type="AlphaFoldDB" id="A0A833GXU3"/>
<name>A0A833GXU3_9LEPT</name>
<dbReference type="InterPro" id="IPR011613">
    <property type="entry name" value="GH15-like"/>
</dbReference>
<dbReference type="InterPro" id="IPR045582">
    <property type="entry name" value="Trehalase-like_N"/>
</dbReference>
<accession>A0A833GXU3</accession>